<feature type="transmembrane region" description="Helical" evidence="1">
    <location>
        <begin position="171"/>
        <end position="193"/>
    </location>
</feature>
<keyword evidence="1" id="KW-0472">Membrane</keyword>
<evidence type="ECO:0000256" key="1">
    <source>
        <dbReference type="SAM" id="Phobius"/>
    </source>
</evidence>
<evidence type="ECO:0000313" key="2">
    <source>
        <dbReference type="EMBL" id="NWF46093.1"/>
    </source>
</evidence>
<keyword evidence="3" id="KW-1185">Reference proteome</keyword>
<dbReference type="AlphaFoldDB" id="A0A7Y8KYG2"/>
<dbReference type="RefSeq" id="WP_177136001.1">
    <property type="nucleotide sequence ID" value="NZ_VYGV01000011.1"/>
</dbReference>
<protein>
    <submittedName>
        <fullName evidence="2">Type 4b pilus protein PilO2</fullName>
    </submittedName>
</protein>
<dbReference type="Proteomes" id="UP000545507">
    <property type="component" value="Unassembled WGS sequence"/>
</dbReference>
<gene>
    <name evidence="2" type="primary">pilO2</name>
    <name evidence="2" type="ORF">F3K02_12645</name>
</gene>
<comment type="caution">
    <text evidence="2">The sequence shown here is derived from an EMBL/GenBank/DDBJ whole genome shotgun (WGS) entry which is preliminary data.</text>
</comment>
<accession>A0A7Y8KYG2</accession>
<keyword evidence="1" id="KW-0812">Transmembrane</keyword>
<evidence type="ECO:0000313" key="3">
    <source>
        <dbReference type="Proteomes" id="UP000545507"/>
    </source>
</evidence>
<keyword evidence="1" id="KW-1133">Transmembrane helix</keyword>
<dbReference type="EMBL" id="VYGV01000011">
    <property type="protein sequence ID" value="NWF46093.1"/>
    <property type="molecule type" value="Genomic_DNA"/>
</dbReference>
<sequence>MEHIQHGKYRLASGLNWSLLDPFVGKGKQFKLWTAAGQGYGVVVKIDGEMFYGRCAPEGNSMLSLGALAARHPELKGKTALVLIELPSGNPDFHNQVIVIGLKEGVPEIDEIVDDDRVPEYRSNFISGKSSVFIAGDGNGVGFVEKTLTLDDLIKGGKPASAKIAVFRTGVLIAVALASVVGIGLIAGGIHLYDQYQQEQQKRAEAVLAASNTPQALYSQSIVQYLEQPKVSLNGAMNYVRDQLKNFPIVHQGWVLTRLRCEPKSCEFTWRRISASAGVLDDFLETAPEEWKGIRAISQDEVLHTKEIELPTIVLKRETFPKLDEWRNKNLTQWQFLAPSGWKTAFSEPALRGLPIALAGGPEEQQLQFATDKLVGSNFEMKDMPLWFADEDQNSPLKLELIGDAILDGDILIDIQPKNITFTTKGLIHVQP</sequence>
<organism evidence="2 3">
    <name type="scientific">Hydrogenophaga aromaticivorans</name>
    <dbReference type="NCBI Taxonomy" id="2610898"/>
    <lineage>
        <taxon>Bacteria</taxon>
        <taxon>Pseudomonadati</taxon>
        <taxon>Pseudomonadota</taxon>
        <taxon>Betaproteobacteria</taxon>
        <taxon>Burkholderiales</taxon>
        <taxon>Comamonadaceae</taxon>
        <taxon>Hydrogenophaga</taxon>
    </lineage>
</organism>
<reference evidence="2 3" key="1">
    <citation type="submission" date="2019-09" db="EMBL/GenBank/DDBJ databases">
        <title>Hydrogenophaga aromatica sp. nov., isolated from a para-xylene-degrading enrichment culture.</title>
        <authorList>
            <person name="Tancsics A."/>
            <person name="Banerjee S."/>
        </authorList>
    </citation>
    <scope>NUCLEOTIDE SEQUENCE [LARGE SCALE GENOMIC DNA]</scope>
    <source>
        <strain evidence="2 3">D2P1</strain>
    </source>
</reference>
<proteinExistence type="predicted"/>
<name>A0A7Y8KYG2_9BURK</name>